<protein>
    <submittedName>
        <fullName evidence="3">Uncharacterized protein</fullName>
    </submittedName>
</protein>
<feature type="signal peptide" evidence="2">
    <location>
        <begin position="1"/>
        <end position="22"/>
    </location>
</feature>
<gene>
    <name evidence="3" type="ORF">PIBRA_LOCUS12501</name>
</gene>
<evidence type="ECO:0000313" key="3">
    <source>
        <dbReference type="EMBL" id="CAH4036743.1"/>
    </source>
</evidence>
<keyword evidence="2" id="KW-0732">Signal</keyword>
<evidence type="ECO:0000313" key="4">
    <source>
        <dbReference type="Proteomes" id="UP001152562"/>
    </source>
</evidence>
<accession>A0A9P0XFI8</accession>
<proteinExistence type="predicted"/>
<reference evidence="3" key="1">
    <citation type="submission" date="2022-05" db="EMBL/GenBank/DDBJ databases">
        <authorList>
            <person name="Okamura Y."/>
        </authorList>
    </citation>
    <scope>NUCLEOTIDE SEQUENCE</scope>
</reference>
<feature type="chain" id="PRO_5040115639" evidence="2">
    <location>
        <begin position="23"/>
        <end position="315"/>
    </location>
</feature>
<dbReference type="EMBL" id="CALOZG010000079">
    <property type="protein sequence ID" value="CAH4036743.1"/>
    <property type="molecule type" value="Genomic_DNA"/>
</dbReference>
<dbReference type="AlphaFoldDB" id="A0A9P0XFI8"/>
<feature type="region of interest" description="Disordered" evidence="1">
    <location>
        <begin position="274"/>
        <end position="315"/>
    </location>
</feature>
<organism evidence="3 4">
    <name type="scientific">Pieris brassicae</name>
    <name type="common">White butterfly</name>
    <name type="synonym">Large white butterfly</name>
    <dbReference type="NCBI Taxonomy" id="7116"/>
    <lineage>
        <taxon>Eukaryota</taxon>
        <taxon>Metazoa</taxon>
        <taxon>Ecdysozoa</taxon>
        <taxon>Arthropoda</taxon>
        <taxon>Hexapoda</taxon>
        <taxon>Insecta</taxon>
        <taxon>Pterygota</taxon>
        <taxon>Neoptera</taxon>
        <taxon>Endopterygota</taxon>
        <taxon>Lepidoptera</taxon>
        <taxon>Glossata</taxon>
        <taxon>Ditrysia</taxon>
        <taxon>Papilionoidea</taxon>
        <taxon>Pieridae</taxon>
        <taxon>Pierinae</taxon>
        <taxon>Pieris</taxon>
    </lineage>
</organism>
<name>A0A9P0XFI8_PIEBR</name>
<keyword evidence="4" id="KW-1185">Reference proteome</keyword>
<comment type="caution">
    <text evidence="3">The sequence shown here is derived from an EMBL/GenBank/DDBJ whole genome shotgun (WGS) entry which is preliminary data.</text>
</comment>
<evidence type="ECO:0000256" key="2">
    <source>
        <dbReference type="SAM" id="SignalP"/>
    </source>
</evidence>
<dbReference type="Proteomes" id="UP001152562">
    <property type="component" value="Unassembled WGS sequence"/>
</dbReference>
<evidence type="ECO:0000256" key="1">
    <source>
        <dbReference type="SAM" id="MobiDB-lite"/>
    </source>
</evidence>
<feature type="compositionally biased region" description="Gly residues" evidence="1">
    <location>
        <begin position="281"/>
        <end position="291"/>
    </location>
</feature>
<sequence length="315" mass="32151">MGPYITVSVICCMLAVTSVTQAEQWRWRSDERSGESQEAQPVRIDNKVLEDSAADRALYSDEMAGFYKRPFADSALIVDRAAAAESQGTLDDLMYCRCERASVRSLQCVTGSRGKGCSSHEYLCCSFSATQDPNRADRPLAVGPQGPTGVVGPFDNINTDSGESASAQRGFYSPGGSSGFIDSGFSRPVLVGPGGPTGIIGPRRQGVLVGPGGPTGIIGPAGFNRGYGASRPGILVGPGGPTGIIGPRRQGVLVGPGGPTGNIGPAGFNRGYGTSRPGLLVGPGGPTGRVGPGRQVLVGPGGPTGQIGPRGSFGK</sequence>